<sequence>GDPLGEDGQSAVELIEATSDLEWILHDDRIYETVCQLLGEDFIWGGSECNITAHQQHRWHADRFGSSETHYHRLKIMIYLDETRAERGCLRVLPGSHRDPYHTTLGPLISQTTTVAEEHFDMPGEDLPAYAVEARPGDVLFFCHTLWHGVYHSFPGRRFMALKYAERPTEPAHIESLDRYSRGVVFQPPKVLQQSTNPRLRRMVEGLSEIAPS</sequence>
<dbReference type="GO" id="GO:0016491">
    <property type="term" value="F:oxidoreductase activity"/>
    <property type="evidence" value="ECO:0007669"/>
    <property type="project" value="UniProtKB-ARBA"/>
</dbReference>
<evidence type="ECO:0000313" key="1">
    <source>
        <dbReference type="EMBL" id="SVE60071.1"/>
    </source>
</evidence>
<evidence type="ECO:0008006" key="2">
    <source>
        <dbReference type="Google" id="ProtNLM"/>
    </source>
</evidence>
<dbReference type="PANTHER" id="PTHR20883">
    <property type="entry name" value="PHYTANOYL-COA DIOXYGENASE DOMAIN CONTAINING 1"/>
    <property type="match status" value="1"/>
</dbReference>
<dbReference type="EMBL" id="UINC01228663">
    <property type="protein sequence ID" value="SVE60071.1"/>
    <property type="molecule type" value="Genomic_DNA"/>
</dbReference>
<name>A0A383ETH9_9ZZZZ</name>
<dbReference type="Pfam" id="PF05721">
    <property type="entry name" value="PhyH"/>
    <property type="match status" value="1"/>
</dbReference>
<protein>
    <recommendedName>
        <fullName evidence="2">Phytanoyl-CoA dioxygenase family protein</fullName>
    </recommendedName>
</protein>
<dbReference type="PANTHER" id="PTHR20883:SF48">
    <property type="entry name" value="ECTOINE DIOXYGENASE"/>
    <property type="match status" value="1"/>
</dbReference>
<dbReference type="Gene3D" id="2.60.120.620">
    <property type="entry name" value="q2cbj1_9rhob like domain"/>
    <property type="match status" value="1"/>
</dbReference>
<dbReference type="GO" id="GO:0046872">
    <property type="term" value="F:metal ion binding"/>
    <property type="evidence" value="ECO:0007669"/>
    <property type="project" value="UniProtKB-ARBA"/>
</dbReference>
<organism evidence="1">
    <name type="scientific">marine metagenome</name>
    <dbReference type="NCBI Taxonomy" id="408172"/>
    <lineage>
        <taxon>unclassified sequences</taxon>
        <taxon>metagenomes</taxon>
        <taxon>ecological metagenomes</taxon>
    </lineage>
</organism>
<accession>A0A383ETH9</accession>
<feature type="non-terminal residue" evidence="1">
    <location>
        <position position="1"/>
    </location>
</feature>
<dbReference type="SUPFAM" id="SSF51197">
    <property type="entry name" value="Clavaminate synthase-like"/>
    <property type="match status" value="1"/>
</dbReference>
<proteinExistence type="predicted"/>
<gene>
    <name evidence="1" type="ORF">METZ01_LOCUS512925</name>
</gene>
<reference evidence="1" key="1">
    <citation type="submission" date="2018-05" db="EMBL/GenBank/DDBJ databases">
        <authorList>
            <person name="Lanie J.A."/>
            <person name="Ng W.-L."/>
            <person name="Kazmierczak K.M."/>
            <person name="Andrzejewski T.M."/>
            <person name="Davidsen T.M."/>
            <person name="Wayne K.J."/>
            <person name="Tettelin H."/>
            <person name="Glass J.I."/>
            <person name="Rusch D."/>
            <person name="Podicherti R."/>
            <person name="Tsui H.-C.T."/>
            <person name="Winkler M.E."/>
        </authorList>
    </citation>
    <scope>NUCLEOTIDE SEQUENCE</scope>
</reference>
<dbReference type="AlphaFoldDB" id="A0A383ETH9"/>
<dbReference type="InterPro" id="IPR008775">
    <property type="entry name" value="Phytyl_CoA_dOase-like"/>
</dbReference>